<dbReference type="InterPro" id="IPR056030">
    <property type="entry name" value="DUF7611"/>
</dbReference>
<reference evidence="6" key="1">
    <citation type="journal article" date="2017" name="Nat. Microbiol.">
        <title>Global analysis of biosynthetic gene clusters reveals vast potential of secondary metabolite production in Penicillium species.</title>
        <authorList>
            <person name="Nielsen J.C."/>
            <person name="Grijseels S."/>
            <person name="Prigent S."/>
            <person name="Ji B."/>
            <person name="Dainat J."/>
            <person name="Nielsen K.F."/>
            <person name="Frisvad J.C."/>
            <person name="Workman M."/>
            <person name="Nielsen J."/>
        </authorList>
    </citation>
    <scope>NUCLEOTIDE SEQUENCE [LARGE SCALE GENOMIC DNA]</scope>
    <source>
        <strain evidence="6">IBT 29525</strain>
    </source>
</reference>
<proteinExistence type="predicted"/>
<dbReference type="Pfam" id="PF24586">
    <property type="entry name" value="DUF7611"/>
    <property type="match status" value="1"/>
</dbReference>
<protein>
    <submittedName>
        <fullName evidence="5">Uncharacterized protein</fullName>
    </submittedName>
</protein>
<feature type="domain" description="DUF7612" evidence="3">
    <location>
        <begin position="480"/>
        <end position="609"/>
    </location>
</feature>
<feature type="domain" description="DUF7613" evidence="4">
    <location>
        <begin position="614"/>
        <end position="766"/>
    </location>
</feature>
<feature type="compositionally biased region" description="Polar residues" evidence="1">
    <location>
        <begin position="12"/>
        <end position="26"/>
    </location>
</feature>
<sequence>MPSATDDPEIGSITQSPTQSDQNTRFDNNERKSEEQNEEPKAALHVPERGQTVSSSHELLFPFPKPEQSNEGRANCDLTLLPRALRIRQPETSSTTSSRCWDGIPTLEGPAFAESRASATVFNEYCGSEGHIRNPDPSSEKLKVVKGFFELMEEIWVSSVGDDTFHDPLSNHLKPIFQSFKQKSEQAAIVTLSEWLRVAEWWALKGATGLKKIPDSHMPASAQPSQDMMDALLQVACDLKKAQWICYEILPSHAETAQLRNLDRDRIDTVHIAAFELYSDIARRYRSIAVLMSTLETIMTRIERDKIGQITNGRFDLRLFLPYPSLSQKHESGVYIPTGSSSTAWLGGPGIGGLPPIITSDIELAFHYNNSFLETRLWTNEHPDPSPSFACILSIVRERDSSQSKWILASQTQLVQVVIHSHGNDVITWQDVQWDLDQKCMWICIAGGVRLSAEFDQESEFRRHWSVASHISEFVSRISPRVDERVLFDNEVNLAHYRNYSIPGDFPTGPVERCVVRLFEQQAINAEGQQRTETVIFRMVLATPNSSKFTSSVSFVLDPDSPVVYSVHDSGEGLPSIMVDLSNNEQTCTVSLSFDTPEDRDYLQSCFMGLSSHHPETRRFNFTVQSFSVLDPKGAGGEAGSSKRLGFGGGSTTVIGPQLGPSLNHDQARKSEALRIVNLTAQGSFADRIVGDLEDLKIGLDVMKTNSVQIFRTEQPSVLTAVASDQASQGARDIMKKLGKLMSNGPSVQLIEFYCKQDLHAFIESIFGYGVTFDGD</sequence>
<comment type="caution">
    <text evidence="5">The sequence shown here is derived from an EMBL/GenBank/DDBJ whole genome shotgun (WGS) entry which is preliminary data.</text>
</comment>
<dbReference type="Pfam" id="PF24588">
    <property type="entry name" value="DUF7613"/>
    <property type="match status" value="1"/>
</dbReference>
<dbReference type="InterPro" id="IPR056032">
    <property type="entry name" value="DUF7613"/>
</dbReference>
<evidence type="ECO:0000256" key="1">
    <source>
        <dbReference type="SAM" id="MobiDB-lite"/>
    </source>
</evidence>
<gene>
    <name evidence="5" type="ORF">PENSOL_c001G03559</name>
</gene>
<dbReference type="STRING" id="60172.A0A1V6RQM0"/>
<organism evidence="5 6">
    <name type="scientific">Penicillium solitum</name>
    <dbReference type="NCBI Taxonomy" id="60172"/>
    <lineage>
        <taxon>Eukaryota</taxon>
        <taxon>Fungi</taxon>
        <taxon>Dikarya</taxon>
        <taxon>Ascomycota</taxon>
        <taxon>Pezizomycotina</taxon>
        <taxon>Eurotiomycetes</taxon>
        <taxon>Eurotiomycetidae</taxon>
        <taxon>Eurotiales</taxon>
        <taxon>Aspergillaceae</taxon>
        <taxon>Penicillium</taxon>
    </lineage>
</organism>
<feature type="domain" description="DUF7611" evidence="2">
    <location>
        <begin position="359"/>
        <end position="472"/>
    </location>
</feature>
<evidence type="ECO:0000259" key="2">
    <source>
        <dbReference type="Pfam" id="PF24586"/>
    </source>
</evidence>
<evidence type="ECO:0000259" key="3">
    <source>
        <dbReference type="Pfam" id="PF24587"/>
    </source>
</evidence>
<evidence type="ECO:0000313" key="5">
    <source>
        <dbReference type="EMBL" id="OQE03850.1"/>
    </source>
</evidence>
<accession>A0A1V6RQM0</accession>
<evidence type="ECO:0000259" key="4">
    <source>
        <dbReference type="Pfam" id="PF24588"/>
    </source>
</evidence>
<dbReference type="InterPro" id="IPR056031">
    <property type="entry name" value="DUF7612"/>
</dbReference>
<feature type="compositionally biased region" description="Basic and acidic residues" evidence="1">
    <location>
        <begin position="27"/>
        <end position="48"/>
    </location>
</feature>
<dbReference type="Proteomes" id="UP000191612">
    <property type="component" value="Unassembled WGS sequence"/>
</dbReference>
<dbReference type="Pfam" id="PF24587">
    <property type="entry name" value="DUF7612"/>
    <property type="match status" value="1"/>
</dbReference>
<name>A0A1V6RQM0_9EURO</name>
<dbReference type="AlphaFoldDB" id="A0A1V6RQM0"/>
<keyword evidence="6" id="KW-1185">Reference proteome</keyword>
<feature type="region of interest" description="Disordered" evidence="1">
    <location>
        <begin position="1"/>
        <end position="74"/>
    </location>
</feature>
<dbReference type="EMBL" id="MDYO01000001">
    <property type="protein sequence ID" value="OQE03850.1"/>
    <property type="molecule type" value="Genomic_DNA"/>
</dbReference>
<evidence type="ECO:0000313" key="6">
    <source>
        <dbReference type="Proteomes" id="UP000191612"/>
    </source>
</evidence>